<dbReference type="InterPro" id="IPR025724">
    <property type="entry name" value="GAG-pre-integrase_dom"/>
</dbReference>
<dbReference type="Pfam" id="PF14223">
    <property type="entry name" value="Retrotran_gag_2"/>
    <property type="match status" value="1"/>
</dbReference>
<organism evidence="10 11">
    <name type="scientific">Ceratina calcarata</name>
    <dbReference type="NCBI Taxonomy" id="156304"/>
    <lineage>
        <taxon>Eukaryota</taxon>
        <taxon>Metazoa</taxon>
        <taxon>Ecdysozoa</taxon>
        <taxon>Arthropoda</taxon>
        <taxon>Hexapoda</taxon>
        <taxon>Insecta</taxon>
        <taxon>Pterygota</taxon>
        <taxon>Neoptera</taxon>
        <taxon>Endopterygota</taxon>
        <taxon>Hymenoptera</taxon>
        <taxon>Apocrita</taxon>
        <taxon>Aculeata</taxon>
        <taxon>Apoidea</taxon>
        <taxon>Anthophila</taxon>
        <taxon>Apidae</taxon>
        <taxon>Ceratina</taxon>
        <taxon>Zadontomerus</taxon>
    </lineage>
</organism>
<feature type="domain" description="AMP-dependent synthetase/ligase" evidence="6">
    <location>
        <begin position="40"/>
        <end position="394"/>
    </location>
</feature>
<dbReference type="AlphaFoldDB" id="A0AAJ7S4Z8"/>
<evidence type="ECO:0000256" key="2">
    <source>
        <dbReference type="ARBA" id="ARBA00006432"/>
    </source>
</evidence>
<dbReference type="InterPro" id="IPR000873">
    <property type="entry name" value="AMP-dep_synth/lig_dom"/>
</dbReference>
<evidence type="ECO:0000313" key="10">
    <source>
        <dbReference type="Proteomes" id="UP000694925"/>
    </source>
</evidence>
<evidence type="ECO:0000256" key="4">
    <source>
        <dbReference type="ARBA" id="ARBA00023140"/>
    </source>
</evidence>
<dbReference type="Gene3D" id="3.30.300.30">
    <property type="match status" value="1"/>
</dbReference>
<dbReference type="Pfam" id="PF13976">
    <property type="entry name" value="gag_pre-integrs"/>
    <property type="match status" value="1"/>
</dbReference>
<feature type="domain" description="GAG-pre-integrase" evidence="8">
    <location>
        <begin position="740"/>
        <end position="795"/>
    </location>
</feature>
<name>A0AAJ7S4Z8_9HYME</name>
<dbReference type="Pfam" id="PF00501">
    <property type="entry name" value="AMP-binding"/>
    <property type="match status" value="1"/>
</dbReference>
<dbReference type="CDD" id="cd05911">
    <property type="entry name" value="Firefly_Luc_like"/>
    <property type="match status" value="1"/>
</dbReference>
<protein>
    <submittedName>
        <fullName evidence="11">Luciferin 4-monooxygenase-like</fullName>
    </submittedName>
</protein>
<dbReference type="InterPro" id="IPR025110">
    <property type="entry name" value="AMP-bd_C"/>
</dbReference>
<dbReference type="PANTHER" id="PTHR24096">
    <property type="entry name" value="LONG-CHAIN-FATTY-ACID--COA LIGASE"/>
    <property type="match status" value="1"/>
</dbReference>
<dbReference type="InterPro" id="IPR020845">
    <property type="entry name" value="AMP-binding_CS"/>
</dbReference>
<dbReference type="PANTHER" id="PTHR24096:SF149">
    <property type="entry name" value="AMP-BINDING DOMAIN-CONTAINING PROTEIN-RELATED"/>
    <property type="match status" value="1"/>
</dbReference>
<dbReference type="GeneID" id="108627534"/>
<dbReference type="Pfam" id="PF22936">
    <property type="entry name" value="Pol_BBD"/>
    <property type="match status" value="1"/>
</dbReference>
<comment type="similarity">
    <text evidence="2">Belongs to the ATP-dependent AMP-binding enzyme family.</text>
</comment>
<dbReference type="Proteomes" id="UP000694925">
    <property type="component" value="Unplaced"/>
</dbReference>
<reference evidence="11" key="1">
    <citation type="submission" date="2025-08" db="UniProtKB">
        <authorList>
            <consortium name="RefSeq"/>
        </authorList>
    </citation>
    <scope>IDENTIFICATION</scope>
    <source>
        <tissue evidence="11">Whole body</tissue>
    </source>
</reference>
<accession>A0AAJ7S4Z8</accession>
<dbReference type="GO" id="GO:0005777">
    <property type="term" value="C:peroxisome"/>
    <property type="evidence" value="ECO:0007669"/>
    <property type="project" value="UniProtKB-SubCell"/>
</dbReference>
<feature type="region of interest" description="Disordered" evidence="5">
    <location>
        <begin position="586"/>
        <end position="620"/>
    </location>
</feature>
<evidence type="ECO:0000313" key="11">
    <source>
        <dbReference type="RefSeq" id="XP_026671441.1"/>
    </source>
</evidence>
<dbReference type="KEGG" id="ccal:108627534"/>
<dbReference type="Gene3D" id="3.30.420.10">
    <property type="entry name" value="Ribonuclease H-like superfamily/Ribonuclease H"/>
    <property type="match status" value="1"/>
</dbReference>
<dbReference type="InterPro" id="IPR012337">
    <property type="entry name" value="RNaseH-like_sf"/>
</dbReference>
<evidence type="ECO:0000259" key="6">
    <source>
        <dbReference type="Pfam" id="PF00501"/>
    </source>
</evidence>
<feature type="domain" description="AMP-binding enzyme C-terminal" evidence="7">
    <location>
        <begin position="445"/>
        <end position="501"/>
    </location>
</feature>
<feature type="domain" description="Retrovirus-related Pol polyprotein from transposon TNT 1-94-like beta-barrel" evidence="9">
    <location>
        <begin position="659"/>
        <end position="739"/>
    </location>
</feature>
<dbReference type="PROSITE" id="PS00455">
    <property type="entry name" value="AMP_BINDING"/>
    <property type="match status" value="1"/>
</dbReference>
<sequence>MEKNVVYAPPLNDVPNVSLSQYLLDKLRANASQILQIDTQTGQVYTYRDILEKSIILSNTLKDYGVKLEDRISVTSENHPNYVVALCGALFTGATFAPLNPDYTEREFRRMLELYQPKIIFVSQKTEALLSKIAATLNWNLKIIQLEDQPLNKNIITVRQILEKQKDAVNFEHFVPQFIDDNARRVAAIFCSSGTTGFPKGVMLSHKNLVTFIYSFRTPSLLELRNGDRTLLFLPLFHGYAVGMIITSIDAGAAICLMRKFNMDDFLATIEKYKVTMLPIVPPILVAMAKHPRLKNYNFGSVREILCGAAPLPKDVSDDVKRLTGIKYVRNGYGMTELSIITNLSERSCIDDTVGPIMPGFKGKIVDTITGAALPPRKIGEVCLKGDQVMVGYFKNPKATADTIDKDKWLHSGDLGYFDENGLLYITGRIKELIKYKGHQVSPSEIEAVLLTHPGVKDVAVIGKPDLAAGELPMAVIVRQPGKNLTANDMIEFAKKSMSPQQWLRAGVKFKMAEEMDVRTHLTQFYDAIDKLQAMNVEINGDLLTVMILNSLPASFETFRIAMLSRDDLPDPDSLRIKIIEIDDTRKQKEKDDDNGAMFARHGPPGGQSRKPHASADTQNSTNCFAKRKTASQKANVVEQTLIVECLQSSTNSASPSKWCLDSGCTSHLCNDKNLFIESEETNGGLKLASDAVTQVTGKGSVRLSASNGEVEQSFKLKDTLLVPSLRVNLLSVSKIVDKESQQACVADKVTKSSAEIWHERLGHLNANDMNLMKNKQIASGLNFTGVANMRACESDVLSRFVEFKNFAETQTGHKIKALQSDNGKEYCNEAMDNVLKSSGIRRRLTTVHTPQQNGVNGVKTER</sequence>
<dbReference type="RefSeq" id="XP_026671441.1">
    <property type="nucleotide sequence ID" value="XM_026815640.1"/>
</dbReference>
<comment type="subcellular location">
    <subcellularLocation>
        <location evidence="1">Peroxisome</location>
    </subcellularLocation>
</comment>
<keyword evidence="3" id="KW-0436">Ligase</keyword>
<dbReference type="GO" id="GO:0003676">
    <property type="term" value="F:nucleic acid binding"/>
    <property type="evidence" value="ECO:0007669"/>
    <property type="project" value="InterPro"/>
</dbReference>
<proteinExistence type="inferred from homology"/>
<keyword evidence="4" id="KW-0576">Peroxisome</keyword>
<evidence type="ECO:0000256" key="1">
    <source>
        <dbReference type="ARBA" id="ARBA00004275"/>
    </source>
</evidence>
<dbReference type="SUPFAM" id="SSF53098">
    <property type="entry name" value="Ribonuclease H-like"/>
    <property type="match status" value="1"/>
</dbReference>
<evidence type="ECO:0000256" key="3">
    <source>
        <dbReference type="ARBA" id="ARBA00022598"/>
    </source>
</evidence>
<evidence type="ECO:0000259" key="7">
    <source>
        <dbReference type="Pfam" id="PF13193"/>
    </source>
</evidence>
<dbReference type="Gene3D" id="2.30.38.10">
    <property type="entry name" value="Luciferase, Domain 3"/>
    <property type="match status" value="1"/>
</dbReference>
<dbReference type="InterPro" id="IPR045851">
    <property type="entry name" value="AMP-bd_C_sf"/>
</dbReference>
<evidence type="ECO:0000256" key="5">
    <source>
        <dbReference type="SAM" id="MobiDB-lite"/>
    </source>
</evidence>
<dbReference type="InterPro" id="IPR036397">
    <property type="entry name" value="RNaseH_sf"/>
</dbReference>
<evidence type="ECO:0000259" key="9">
    <source>
        <dbReference type="Pfam" id="PF22936"/>
    </source>
</evidence>
<keyword evidence="10" id="KW-1185">Reference proteome</keyword>
<dbReference type="SUPFAM" id="SSF56801">
    <property type="entry name" value="Acetyl-CoA synthetase-like"/>
    <property type="match status" value="1"/>
</dbReference>
<dbReference type="GO" id="GO:0016405">
    <property type="term" value="F:CoA-ligase activity"/>
    <property type="evidence" value="ECO:0007669"/>
    <property type="project" value="TreeGrafter"/>
</dbReference>
<gene>
    <name evidence="11" type="primary">LOC108627534</name>
</gene>
<dbReference type="Pfam" id="PF13193">
    <property type="entry name" value="AMP-binding_C"/>
    <property type="match status" value="1"/>
</dbReference>
<dbReference type="Gene3D" id="3.40.50.980">
    <property type="match status" value="2"/>
</dbReference>
<evidence type="ECO:0000259" key="8">
    <source>
        <dbReference type="Pfam" id="PF13976"/>
    </source>
</evidence>
<dbReference type="InterPro" id="IPR054722">
    <property type="entry name" value="PolX-like_BBD"/>
</dbReference>